<dbReference type="WBParaSite" id="SSLN_0000091501-mRNA-1">
    <property type="protein sequence ID" value="SSLN_0000091501-mRNA-1"/>
    <property type="gene ID" value="SSLN_0000091501"/>
</dbReference>
<dbReference type="Proteomes" id="UP000275846">
    <property type="component" value="Unassembled WGS sequence"/>
</dbReference>
<evidence type="ECO:0000313" key="3">
    <source>
        <dbReference type="WBParaSite" id="SSLN_0000091501-mRNA-1"/>
    </source>
</evidence>
<keyword evidence="2" id="KW-1185">Reference proteome</keyword>
<dbReference type="EMBL" id="UYSU01000944">
    <property type="protein sequence ID" value="VDL86409.1"/>
    <property type="molecule type" value="Genomic_DNA"/>
</dbReference>
<evidence type="ECO:0000313" key="2">
    <source>
        <dbReference type="Proteomes" id="UP000275846"/>
    </source>
</evidence>
<sequence>MFRCEARCFVGGDREYDDSVWLTDLLMLVVFVGCDREYDESVRLTDLLTDLPKDYPSSACHTQSQVWHTWIRTRDLCYLIERSSIEPRARCFVGCDREYDDSVRLIIEPRARCFVGCDREYDDSVGFTDLLKEHASSVVPWSSD</sequence>
<reference evidence="1 2" key="2">
    <citation type="submission" date="2018-11" db="EMBL/GenBank/DDBJ databases">
        <authorList>
            <consortium name="Pathogen Informatics"/>
        </authorList>
    </citation>
    <scope>NUCLEOTIDE SEQUENCE [LARGE SCALE GENOMIC DNA]</scope>
    <source>
        <strain evidence="1 2">NST_G2</strain>
    </source>
</reference>
<accession>A0A183S9I2</accession>
<dbReference type="AlphaFoldDB" id="A0A183S9I2"/>
<proteinExistence type="predicted"/>
<evidence type="ECO:0000313" key="1">
    <source>
        <dbReference type="EMBL" id="VDL86409.1"/>
    </source>
</evidence>
<protein>
    <submittedName>
        <fullName evidence="1 3">Uncharacterized protein</fullName>
    </submittedName>
</protein>
<name>A0A183S9I2_SCHSO</name>
<gene>
    <name evidence="1" type="ORF">SSLN_LOCUS880</name>
</gene>
<organism evidence="3">
    <name type="scientific">Schistocephalus solidus</name>
    <name type="common">Tapeworm</name>
    <dbReference type="NCBI Taxonomy" id="70667"/>
    <lineage>
        <taxon>Eukaryota</taxon>
        <taxon>Metazoa</taxon>
        <taxon>Spiralia</taxon>
        <taxon>Lophotrochozoa</taxon>
        <taxon>Platyhelminthes</taxon>
        <taxon>Cestoda</taxon>
        <taxon>Eucestoda</taxon>
        <taxon>Diphyllobothriidea</taxon>
        <taxon>Diphyllobothriidae</taxon>
        <taxon>Schistocephalus</taxon>
    </lineage>
</organism>
<reference evidence="3" key="1">
    <citation type="submission" date="2016-06" db="UniProtKB">
        <authorList>
            <consortium name="WormBaseParasite"/>
        </authorList>
    </citation>
    <scope>IDENTIFICATION</scope>
</reference>